<feature type="compositionally biased region" description="Polar residues" evidence="2">
    <location>
        <begin position="419"/>
        <end position="443"/>
    </location>
</feature>
<dbReference type="AlphaFoldDB" id="A0A4Q1BM86"/>
<evidence type="ECO:0000256" key="1">
    <source>
        <dbReference type="SAM" id="Coils"/>
    </source>
</evidence>
<evidence type="ECO:0000256" key="2">
    <source>
        <dbReference type="SAM" id="MobiDB-lite"/>
    </source>
</evidence>
<feature type="region of interest" description="Disordered" evidence="2">
    <location>
        <begin position="892"/>
        <end position="982"/>
    </location>
</feature>
<feature type="compositionally biased region" description="Polar residues" evidence="2">
    <location>
        <begin position="200"/>
        <end position="231"/>
    </location>
</feature>
<feature type="compositionally biased region" description="Basic residues" evidence="2">
    <location>
        <begin position="1"/>
        <end position="12"/>
    </location>
</feature>
<dbReference type="EMBL" id="SDIL01000041">
    <property type="protein sequence ID" value="RXK38830.1"/>
    <property type="molecule type" value="Genomic_DNA"/>
</dbReference>
<feature type="compositionally biased region" description="Basic and acidic residues" evidence="2">
    <location>
        <begin position="968"/>
        <end position="982"/>
    </location>
</feature>
<feature type="coiled-coil region" evidence="1">
    <location>
        <begin position="759"/>
        <end position="877"/>
    </location>
</feature>
<keyword evidence="1" id="KW-0175">Coiled coil</keyword>
<feature type="compositionally biased region" description="Polar residues" evidence="2">
    <location>
        <begin position="285"/>
        <end position="295"/>
    </location>
</feature>
<sequence length="982" mass="107636">MAPKVTKTKPTAKPKVAAQSKGTSKDTAAELSEAEDYHSHTAAVHPPDNVVLTPAHAFFRKHIQPTHPVWKSEETIREQVKIMGGPLQPWWHCQASALPNEATKSGFVEVFGEEARAAGVKSMGNRSPSCFKDGKKSPCHKDRELAAFYYKHPNVCCKNVGNGLIATIVDRWEDGKFLSCSVCYADTHLTNCTVRGKKLPNQQSRVDSKSENLNQETSTKDVVNSGQTSALTPLPQEKQIKGKEVANKTPAGTTPASEQASGSKPPRSTPTWKTRLEAEKRRTPQDNTPWPLQNTPRERTKFKIKMKIVVLRLKRIHRPLAIVRNHYSPAFPTISMSPAKPHKNPQEITSNDSQENSQSSSRAVATTLLALSHIPAPTLPITDLQAYVGALPHHSSPTQSPVVTPTPSRLVQSVVSALDQKSQSMASPALQTPPDSSMQSSVGATVGMKRKAKESEEIPNKLPRREGKRSGSQHISSIPEPVRQASTEITGSGPSLENTATSHGVSKLNPGAWLKKIRGDSDNLSKSDARPPVRPVPGGTSSQDPHLKESLSLEQPRGSPPPSTVPEVPQQSTSSSSPSLGQLYQKPFAPSLTSPLDDISPFIVRQPVNLEEIATCFDLVKHFGETETVLEKAFSQTVRSHISRMFDEFRQTTSNHRRHLTEGLTTATEGVLALQNRYDTAIGTEDGLRAELATVRQHLVSMGQLYRTQVDANEGLKKAIEDIKQESSALNDSQKVQINTLNGQVSVLSERWATAVKDRERMRKEAAESQSKIKELEMEVEEVKESLSEAAGVVHQAVEEKKQLAEELVEVRREYEAKLEATQELVEVRREYKTKLEAAEDDAEDWAKVARKSDRKAQEAQEACDRYQAYYKAIKKELTRVQRANGLPGTVMEIGDNGRATFTDRTRVSSKSPDLSEGENLGDMAGLKMGSDDPQDEEEEASDAVSSQSAPGSRIEQSGGEPLASIHDGPEAISVKEAEESV</sequence>
<dbReference type="Proteomes" id="UP000289152">
    <property type="component" value="Unassembled WGS sequence"/>
</dbReference>
<evidence type="ECO:0000313" key="4">
    <source>
        <dbReference type="Proteomes" id="UP000289152"/>
    </source>
</evidence>
<comment type="caution">
    <text evidence="3">The sequence shown here is derived from an EMBL/GenBank/DDBJ whole genome shotgun (WGS) entry which is preliminary data.</text>
</comment>
<gene>
    <name evidence="3" type="ORF">M231_03886</name>
</gene>
<proteinExistence type="predicted"/>
<organism evidence="3 4">
    <name type="scientific">Tremella mesenterica</name>
    <name type="common">Jelly fungus</name>
    <dbReference type="NCBI Taxonomy" id="5217"/>
    <lineage>
        <taxon>Eukaryota</taxon>
        <taxon>Fungi</taxon>
        <taxon>Dikarya</taxon>
        <taxon>Basidiomycota</taxon>
        <taxon>Agaricomycotina</taxon>
        <taxon>Tremellomycetes</taxon>
        <taxon>Tremellales</taxon>
        <taxon>Tremellaceae</taxon>
        <taxon>Tremella</taxon>
    </lineage>
</organism>
<keyword evidence="4" id="KW-1185">Reference proteome</keyword>
<name>A0A4Q1BM86_TREME</name>
<feature type="compositionally biased region" description="Polar residues" evidence="2">
    <location>
        <begin position="484"/>
        <end position="504"/>
    </location>
</feature>
<feature type="compositionally biased region" description="Low complexity" evidence="2">
    <location>
        <begin position="350"/>
        <end position="361"/>
    </location>
</feature>
<feature type="compositionally biased region" description="Acidic residues" evidence="2">
    <location>
        <begin position="933"/>
        <end position="942"/>
    </location>
</feature>
<feature type="compositionally biased region" description="Polar residues" evidence="2">
    <location>
        <begin position="250"/>
        <end position="262"/>
    </location>
</feature>
<feature type="region of interest" description="Disordered" evidence="2">
    <location>
        <begin position="200"/>
        <end position="295"/>
    </location>
</feature>
<evidence type="ECO:0000313" key="3">
    <source>
        <dbReference type="EMBL" id="RXK38830.1"/>
    </source>
</evidence>
<accession>A0A4Q1BM86</accession>
<feature type="region of interest" description="Disordered" evidence="2">
    <location>
        <begin position="1"/>
        <end position="48"/>
    </location>
</feature>
<feature type="compositionally biased region" description="Low complexity" evidence="2">
    <location>
        <begin position="569"/>
        <end position="579"/>
    </location>
</feature>
<feature type="compositionally biased region" description="Basic and acidic residues" evidence="2">
    <location>
        <begin position="517"/>
        <end position="531"/>
    </location>
</feature>
<dbReference type="InParanoid" id="A0A4Q1BM86"/>
<dbReference type="VEuPathDB" id="FungiDB:TREMEDRAFT_62884"/>
<feature type="region of interest" description="Disordered" evidence="2">
    <location>
        <begin position="419"/>
        <end position="588"/>
    </location>
</feature>
<protein>
    <submittedName>
        <fullName evidence="3">Uncharacterized protein</fullName>
    </submittedName>
</protein>
<feature type="region of interest" description="Disordered" evidence="2">
    <location>
        <begin position="330"/>
        <end position="361"/>
    </location>
</feature>
<reference evidence="3 4" key="1">
    <citation type="submission" date="2016-06" db="EMBL/GenBank/DDBJ databases">
        <title>Evolution of pathogenesis and genome organization in the Tremellales.</title>
        <authorList>
            <person name="Cuomo C."/>
            <person name="Litvintseva A."/>
            <person name="Heitman J."/>
            <person name="Chen Y."/>
            <person name="Sun S."/>
            <person name="Springer D."/>
            <person name="Dromer F."/>
            <person name="Young S."/>
            <person name="Zeng Q."/>
            <person name="Chapman S."/>
            <person name="Gujja S."/>
            <person name="Saif S."/>
            <person name="Birren B."/>
        </authorList>
    </citation>
    <scope>NUCLEOTIDE SEQUENCE [LARGE SCALE GENOMIC DNA]</scope>
    <source>
        <strain evidence="3 4">ATCC 28783</strain>
    </source>
</reference>
<feature type="compositionally biased region" description="Basic and acidic residues" evidence="2">
    <location>
        <begin position="453"/>
        <end position="469"/>
    </location>
</feature>
<feature type="compositionally biased region" description="Basic and acidic residues" evidence="2">
    <location>
        <begin position="274"/>
        <end position="284"/>
    </location>
</feature>
<dbReference type="VEuPathDB" id="FungiDB:TREMEDRAFT_62885"/>